<evidence type="ECO:0000256" key="12">
    <source>
        <dbReference type="ARBA" id="ARBA00022982"/>
    </source>
</evidence>
<dbReference type="Proteomes" id="UP000191144">
    <property type="component" value="Chromosome B"/>
</dbReference>
<keyword evidence="7" id="KW-0349">Heme</keyword>
<dbReference type="Gene3D" id="3.40.50.80">
    <property type="entry name" value="Nucleotide-binding domain of ferredoxin-NADP reductase (FNR) module"/>
    <property type="match status" value="1"/>
</dbReference>
<dbReference type="InterPro" id="IPR013130">
    <property type="entry name" value="Fe3_Rdtase_TM_dom"/>
</dbReference>
<dbReference type="GO" id="GO:0015677">
    <property type="term" value="P:copper ion import"/>
    <property type="evidence" value="ECO:0007669"/>
    <property type="project" value="TreeGrafter"/>
</dbReference>
<evidence type="ECO:0000256" key="18">
    <source>
        <dbReference type="ARBA" id="ARBA00048483"/>
    </source>
</evidence>
<dbReference type="InterPro" id="IPR013112">
    <property type="entry name" value="FAD-bd_8"/>
</dbReference>
<comment type="catalytic activity">
    <reaction evidence="18">
        <text>2 a Fe(II)-siderophore + NADP(+) + H(+) = 2 a Fe(III)-siderophore + NADPH</text>
        <dbReference type="Rhea" id="RHEA:28795"/>
        <dbReference type="Rhea" id="RHEA-COMP:11342"/>
        <dbReference type="Rhea" id="RHEA-COMP:11344"/>
        <dbReference type="ChEBI" id="CHEBI:15378"/>
        <dbReference type="ChEBI" id="CHEBI:29033"/>
        <dbReference type="ChEBI" id="CHEBI:29034"/>
        <dbReference type="ChEBI" id="CHEBI:57783"/>
        <dbReference type="ChEBI" id="CHEBI:58349"/>
        <dbReference type="EC" id="1.16.1.9"/>
    </reaction>
</comment>
<evidence type="ECO:0000256" key="6">
    <source>
        <dbReference type="ARBA" id="ARBA00022475"/>
    </source>
</evidence>
<feature type="domain" description="FAD-binding FR-type" evidence="21">
    <location>
        <begin position="409"/>
        <end position="527"/>
    </location>
</feature>
<dbReference type="SUPFAM" id="SSF52343">
    <property type="entry name" value="Ferredoxin reductase-like, C-terminal NADP-linked domain"/>
    <property type="match status" value="1"/>
</dbReference>
<organism evidence="22 23">
    <name type="scientific">Lachancea meyersii CBS 8951</name>
    <dbReference type="NCBI Taxonomy" id="1266667"/>
    <lineage>
        <taxon>Eukaryota</taxon>
        <taxon>Fungi</taxon>
        <taxon>Dikarya</taxon>
        <taxon>Ascomycota</taxon>
        <taxon>Saccharomycotina</taxon>
        <taxon>Saccharomycetes</taxon>
        <taxon>Saccharomycetales</taxon>
        <taxon>Saccharomycetaceae</taxon>
        <taxon>Lachancea</taxon>
    </lineage>
</organism>
<evidence type="ECO:0000256" key="17">
    <source>
        <dbReference type="ARBA" id="ARBA00023136"/>
    </source>
</evidence>
<keyword evidence="13 19" id="KW-1133">Transmembrane helix</keyword>
<keyword evidence="16" id="KW-0406">Ion transport</keyword>
<dbReference type="PANTHER" id="PTHR32361:SF25">
    <property type="entry name" value="FERRIC_CUPRIC REDUCTASE TRANSMEMBRANE COMPONENT 1"/>
    <property type="match status" value="1"/>
</dbReference>
<dbReference type="GO" id="GO:0052851">
    <property type="term" value="F:ferric-chelate reductase (NADPH) activity"/>
    <property type="evidence" value="ECO:0007669"/>
    <property type="project" value="UniProtKB-EC"/>
</dbReference>
<keyword evidence="8" id="KW-0285">Flavoprotein</keyword>
<dbReference type="GO" id="GO:0005886">
    <property type="term" value="C:plasma membrane"/>
    <property type="evidence" value="ECO:0007669"/>
    <property type="project" value="UniProtKB-SubCell"/>
</dbReference>
<dbReference type="Pfam" id="PF08022">
    <property type="entry name" value="FAD_binding_8"/>
    <property type="match status" value="1"/>
</dbReference>
<protein>
    <recommendedName>
        <fullName evidence="4">ferric-chelate reductase (NADPH)</fullName>
        <ecNumber evidence="4">1.16.1.9</ecNumber>
    </recommendedName>
</protein>
<evidence type="ECO:0000256" key="19">
    <source>
        <dbReference type="SAM" id="Phobius"/>
    </source>
</evidence>
<proteinExistence type="inferred from homology"/>
<evidence type="ECO:0000256" key="15">
    <source>
        <dbReference type="ARBA" id="ARBA00023004"/>
    </source>
</evidence>
<evidence type="ECO:0000256" key="5">
    <source>
        <dbReference type="ARBA" id="ARBA00022448"/>
    </source>
</evidence>
<keyword evidence="20" id="KW-0732">Signal</keyword>
<dbReference type="GO" id="GO:0006826">
    <property type="term" value="P:iron ion transport"/>
    <property type="evidence" value="ECO:0007669"/>
    <property type="project" value="TreeGrafter"/>
</dbReference>
<evidence type="ECO:0000259" key="21">
    <source>
        <dbReference type="PROSITE" id="PS51384"/>
    </source>
</evidence>
<dbReference type="Pfam" id="PF01794">
    <property type="entry name" value="Ferric_reduct"/>
    <property type="match status" value="1"/>
</dbReference>
<feature type="transmembrane region" description="Helical" evidence="19">
    <location>
        <begin position="157"/>
        <end position="178"/>
    </location>
</feature>
<dbReference type="InterPro" id="IPR017927">
    <property type="entry name" value="FAD-bd_FR_type"/>
</dbReference>
<name>A0A1G4IWA4_9SACH</name>
<keyword evidence="12" id="KW-0249">Electron transport</keyword>
<evidence type="ECO:0000256" key="20">
    <source>
        <dbReference type="SAM" id="SignalP"/>
    </source>
</evidence>
<feature type="transmembrane region" description="Helical" evidence="19">
    <location>
        <begin position="306"/>
        <end position="327"/>
    </location>
</feature>
<feature type="transmembrane region" description="Helical" evidence="19">
    <location>
        <begin position="339"/>
        <end position="357"/>
    </location>
</feature>
<keyword evidence="15" id="KW-0408">Iron</keyword>
<evidence type="ECO:0000256" key="4">
    <source>
        <dbReference type="ARBA" id="ARBA00012668"/>
    </source>
</evidence>
<reference evidence="23" key="1">
    <citation type="submission" date="2016-03" db="EMBL/GenBank/DDBJ databases">
        <authorList>
            <person name="Devillers Hugo."/>
        </authorList>
    </citation>
    <scope>NUCLEOTIDE SEQUENCE [LARGE SCALE GENOMIC DNA]</scope>
</reference>
<dbReference type="PROSITE" id="PS51384">
    <property type="entry name" value="FAD_FR"/>
    <property type="match status" value="1"/>
</dbReference>
<evidence type="ECO:0000256" key="11">
    <source>
        <dbReference type="ARBA" id="ARBA00022857"/>
    </source>
</evidence>
<evidence type="ECO:0000256" key="3">
    <source>
        <dbReference type="ARBA" id="ARBA00006278"/>
    </source>
</evidence>
<evidence type="ECO:0000313" key="23">
    <source>
        <dbReference type="Proteomes" id="UP000191144"/>
    </source>
</evidence>
<keyword evidence="23" id="KW-1185">Reference proteome</keyword>
<dbReference type="InterPro" id="IPR039261">
    <property type="entry name" value="FNR_nucleotide-bd"/>
</dbReference>
<dbReference type="EMBL" id="LT598478">
    <property type="protein sequence ID" value="SCU81303.1"/>
    <property type="molecule type" value="Genomic_DNA"/>
</dbReference>
<accession>A0A1G4IWA4</accession>
<evidence type="ECO:0000313" key="22">
    <source>
        <dbReference type="EMBL" id="SCU81303.1"/>
    </source>
</evidence>
<dbReference type="OrthoDB" id="167398at2759"/>
<feature type="transmembrane region" description="Helical" evidence="19">
    <location>
        <begin position="224"/>
        <end position="244"/>
    </location>
</feature>
<dbReference type="SFLD" id="SFLDG01168">
    <property type="entry name" value="Ferric_reductase_subgroup_(FRE"/>
    <property type="match status" value="1"/>
</dbReference>
<comment type="cofactor">
    <cofactor evidence="1">
        <name>FAD</name>
        <dbReference type="ChEBI" id="CHEBI:57692"/>
    </cofactor>
</comment>
<feature type="transmembrane region" description="Helical" evidence="19">
    <location>
        <begin position="264"/>
        <end position="285"/>
    </location>
</feature>
<dbReference type="SUPFAM" id="SSF63380">
    <property type="entry name" value="Riboflavin synthase domain-like"/>
    <property type="match status" value="1"/>
</dbReference>
<sequence>MKIEKAVFLVLAILVGISSGLILVDSSLASACIYYERMFDWGCDSHGMGLKAYKCRCADVNWLGTMANCIGNNTQSKRVRDHAFKHVVVKCQSKYKFDYTVDDMYQYWKNGTQYLRDPTPADLTNPVNTTLRVDQPEFDWYYKKFSEYTAYAEKCQWFGWGLVFYWVTIIVVTTIYNFNNKFIGINLTNKWITRTLVIPSIFKNTFQRFPVLHTIFPGPYASRLQGLVVTVFIVQVIITTGVGYDMQLPHPYLTTRWFMNLTLLSYRTDLMCMSLFPVIFLFGIRNNPFIPLTGMSYAAFSYFHKWVAYVATVLAFIHSIIWTAYNVKTHEYASSVRDLYWQYGIAAMILMALLVSHSTKLLRDMAYEVFLFVHQFMSIFFIVCMYYHCNTLGWLGWIWAMAGILCFDRFLRIGRIVLSGGLQKSVLTDCGNGIIKMTLKKPKYLTYTPGTFAFVYFLNWKASWYYQCQSHPFTLLSTSTHGDQLVVIFKAHKGVTKQLLHRLLKSGTDSIEIKIMIEGPYGDVLPQKVKVERKLVGVAAGLGVTAVYAQLAHLLDVQVPIMGSKMYWVVNDLAHVSWFNDEINWLISKNCDVTILCTTRRDENDSKSPSLYCSVDDFSANVTVESLHGRPDLTTLVEEEVREASEHSRDLTFINCGPATFNVDFRASVATSLNQPKSIDIALCEETFTW</sequence>
<keyword evidence="9 19" id="KW-0812">Transmembrane</keyword>
<evidence type="ECO:0000256" key="2">
    <source>
        <dbReference type="ARBA" id="ARBA00004651"/>
    </source>
</evidence>
<dbReference type="EC" id="1.16.1.9" evidence="4"/>
<keyword evidence="11" id="KW-0521">NADP</keyword>
<dbReference type="InterPro" id="IPR013121">
    <property type="entry name" value="Fe_red_NAD-bd_6"/>
</dbReference>
<comment type="subcellular location">
    <subcellularLocation>
        <location evidence="2">Cell membrane</location>
        <topology evidence="2">Multi-pass membrane protein</topology>
    </subcellularLocation>
</comment>
<dbReference type="Pfam" id="PF08030">
    <property type="entry name" value="NAD_binding_6"/>
    <property type="match status" value="1"/>
</dbReference>
<dbReference type="CDD" id="cd06186">
    <property type="entry name" value="NOX_Duox_like_FAD_NADP"/>
    <property type="match status" value="1"/>
</dbReference>
<dbReference type="AlphaFoldDB" id="A0A1G4IWA4"/>
<dbReference type="InterPro" id="IPR017938">
    <property type="entry name" value="Riboflavin_synthase-like_b-brl"/>
</dbReference>
<dbReference type="SFLD" id="SFLDS00052">
    <property type="entry name" value="Ferric_Reductase_Domain"/>
    <property type="match status" value="1"/>
</dbReference>
<feature type="chain" id="PRO_5009235773" description="ferric-chelate reductase (NADPH)" evidence="20">
    <location>
        <begin position="21"/>
        <end position="690"/>
    </location>
</feature>
<feature type="signal peptide" evidence="20">
    <location>
        <begin position="1"/>
        <end position="20"/>
    </location>
</feature>
<evidence type="ECO:0000256" key="10">
    <source>
        <dbReference type="ARBA" id="ARBA00022827"/>
    </source>
</evidence>
<evidence type="ECO:0000256" key="7">
    <source>
        <dbReference type="ARBA" id="ARBA00022617"/>
    </source>
</evidence>
<evidence type="ECO:0000256" key="16">
    <source>
        <dbReference type="ARBA" id="ARBA00023065"/>
    </source>
</evidence>
<keyword evidence="14" id="KW-0560">Oxidoreductase</keyword>
<keyword evidence="6" id="KW-1003">Cell membrane</keyword>
<dbReference type="InterPro" id="IPR051410">
    <property type="entry name" value="Ferric/Cupric_Reductase"/>
</dbReference>
<dbReference type="PANTHER" id="PTHR32361">
    <property type="entry name" value="FERRIC/CUPRIC REDUCTASE TRANSMEMBRANE COMPONENT"/>
    <property type="match status" value="1"/>
</dbReference>
<evidence type="ECO:0000256" key="1">
    <source>
        <dbReference type="ARBA" id="ARBA00001974"/>
    </source>
</evidence>
<evidence type="ECO:0000256" key="14">
    <source>
        <dbReference type="ARBA" id="ARBA00023002"/>
    </source>
</evidence>
<keyword evidence="5" id="KW-0813">Transport</keyword>
<gene>
    <name evidence="22" type="ORF">LAME_0B06436G</name>
</gene>
<dbReference type="GO" id="GO:0006879">
    <property type="term" value="P:intracellular iron ion homeostasis"/>
    <property type="evidence" value="ECO:0007669"/>
    <property type="project" value="TreeGrafter"/>
</dbReference>
<keyword evidence="10" id="KW-0274">FAD</keyword>
<evidence type="ECO:0000256" key="8">
    <source>
        <dbReference type="ARBA" id="ARBA00022630"/>
    </source>
</evidence>
<keyword evidence="7" id="KW-0479">Metal-binding</keyword>
<evidence type="ECO:0000256" key="9">
    <source>
        <dbReference type="ARBA" id="ARBA00022692"/>
    </source>
</evidence>
<evidence type="ECO:0000256" key="13">
    <source>
        <dbReference type="ARBA" id="ARBA00022989"/>
    </source>
</evidence>
<keyword evidence="17 19" id="KW-0472">Membrane</keyword>
<comment type="similarity">
    <text evidence="3">Belongs to the ferric reductase (FRE) family.</text>
</comment>